<feature type="compositionally biased region" description="Basic residues" evidence="1">
    <location>
        <begin position="88"/>
        <end position="100"/>
    </location>
</feature>
<organism evidence="2 3">
    <name type="scientific">Pleurodeles waltl</name>
    <name type="common">Iberian ribbed newt</name>
    <dbReference type="NCBI Taxonomy" id="8319"/>
    <lineage>
        <taxon>Eukaryota</taxon>
        <taxon>Metazoa</taxon>
        <taxon>Chordata</taxon>
        <taxon>Craniata</taxon>
        <taxon>Vertebrata</taxon>
        <taxon>Euteleostomi</taxon>
        <taxon>Amphibia</taxon>
        <taxon>Batrachia</taxon>
        <taxon>Caudata</taxon>
        <taxon>Salamandroidea</taxon>
        <taxon>Salamandridae</taxon>
        <taxon>Pleurodelinae</taxon>
        <taxon>Pleurodeles</taxon>
    </lineage>
</organism>
<keyword evidence="3" id="KW-1185">Reference proteome</keyword>
<protein>
    <submittedName>
        <fullName evidence="2">Uncharacterized protein</fullName>
    </submittedName>
</protein>
<gene>
    <name evidence="2" type="ORF">NDU88_005694</name>
</gene>
<accession>A0AAV7MB94</accession>
<comment type="caution">
    <text evidence="2">The sequence shown here is derived from an EMBL/GenBank/DDBJ whole genome shotgun (WGS) entry which is preliminary data.</text>
</comment>
<proteinExistence type="predicted"/>
<evidence type="ECO:0000313" key="3">
    <source>
        <dbReference type="Proteomes" id="UP001066276"/>
    </source>
</evidence>
<sequence length="162" mass="18711">MQKPLIIKTHRHCDGPLLPQADTPYPEDENCTATSDLEVQCVRTNPLAHPGAEGQEKPICAIIQGQKEEEWDETGRTEREEDTEREHGRRRRTQQVKQRKLQYRLPSRNPYRRLDVPNQRHGRRRPQALAALGEKRGPFRCVAGKNLRRGKDRCLGLCFGVL</sequence>
<feature type="region of interest" description="Disordered" evidence="1">
    <location>
        <begin position="64"/>
        <end position="100"/>
    </location>
</feature>
<dbReference type="Proteomes" id="UP001066276">
    <property type="component" value="Chromosome 10"/>
</dbReference>
<reference evidence="2" key="1">
    <citation type="journal article" date="2022" name="bioRxiv">
        <title>Sequencing and chromosome-scale assembly of the giantPleurodeles waltlgenome.</title>
        <authorList>
            <person name="Brown T."/>
            <person name="Elewa A."/>
            <person name="Iarovenko S."/>
            <person name="Subramanian E."/>
            <person name="Araus A.J."/>
            <person name="Petzold A."/>
            <person name="Susuki M."/>
            <person name="Suzuki K.-i.T."/>
            <person name="Hayashi T."/>
            <person name="Toyoda A."/>
            <person name="Oliveira C."/>
            <person name="Osipova E."/>
            <person name="Leigh N.D."/>
            <person name="Simon A."/>
            <person name="Yun M.H."/>
        </authorList>
    </citation>
    <scope>NUCLEOTIDE SEQUENCE</scope>
    <source>
        <strain evidence="2">20211129_DDA</strain>
        <tissue evidence="2">Liver</tissue>
    </source>
</reference>
<evidence type="ECO:0000256" key="1">
    <source>
        <dbReference type="SAM" id="MobiDB-lite"/>
    </source>
</evidence>
<evidence type="ECO:0000313" key="2">
    <source>
        <dbReference type="EMBL" id="KAJ1100613.1"/>
    </source>
</evidence>
<dbReference type="EMBL" id="JANPWB010000014">
    <property type="protein sequence ID" value="KAJ1100613.1"/>
    <property type="molecule type" value="Genomic_DNA"/>
</dbReference>
<dbReference type="AlphaFoldDB" id="A0AAV7MB94"/>
<feature type="compositionally biased region" description="Basic and acidic residues" evidence="1">
    <location>
        <begin position="73"/>
        <end position="87"/>
    </location>
</feature>
<name>A0AAV7MB94_PLEWA</name>